<name>A0A8T2RTF4_CERRI</name>
<evidence type="ECO:0000313" key="5">
    <source>
        <dbReference type="Proteomes" id="UP000825935"/>
    </source>
</evidence>
<proteinExistence type="predicted"/>
<dbReference type="InterPro" id="IPR000182">
    <property type="entry name" value="GNAT_dom"/>
</dbReference>
<dbReference type="AlphaFoldDB" id="A0A8T2RTF4"/>
<gene>
    <name evidence="4" type="ORF">KP509_24G026600</name>
</gene>
<evidence type="ECO:0000313" key="4">
    <source>
        <dbReference type="EMBL" id="KAH7299732.1"/>
    </source>
</evidence>
<dbReference type="CDD" id="cd04301">
    <property type="entry name" value="NAT_SF"/>
    <property type="match status" value="1"/>
</dbReference>
<dbReference type="SUPFAM" id="SSF55729">
    <property type="entry name" value="Acyl-CoA N-acyltransferases (Nat)"/>
    <property type="match status" value="1"/>
</dbReference>
<reference evidence="4" key="1">
    <citation type="submission" date="2021-08" db="EMBL/GenBank/DDBJ databases">
        <title>WGS assembly of Ceratopteris richardii.</title>
        <authorList>
            <person name="Marchant D.B."/>
            <person name="Chen G."/>
            <person name="Jenkins J."/>
            <person name="Shu S."/>
            <person name="Leebens-Mack J."/>
            <person name="Grimwood J."/>
            <person name="Schmutz J."/>
            <person name="Soltis P."/>
            <person name="Soltis D."/>
            <person name="Chen Z.-H."/>
        </authorList>
    </citation>
    <scope>NUCLEOTIDE SEQUENCE</scope>
    <source>
        <strain evidence="4">Whitten #5841</strain>
        <tissue evidence="4">Leaf</tissue>
    </source>
</reference>
<feature type="domain" description="N-acetyltransferase" evidence="3">
    <location>
        <begin position="58"/>
        <end position="211"/>
    </location>
</feature>
<dbReference type="OMA" id="CNPQHVN"/>
<comment type="caution">
    <text evidence="4">The sequence shown here is derived from an EMBL/GenBank/DDBJ whole genome shotgun (WGS) entry which is preliminary data.</text>
</comment>
<dbReference type="PANTHER" id="PTHR43626">
    <property type="entry name" value="ACYL-COA N-ACYLTRANSFERASE"/>
    <property type="match status" value="1"/>
</dbReference>
<dbReference type="PANTHER" id="PTHR43626:SF4">
    <property type="entry name" value="GCN5-RELATED N-ACETYLTRANSFERASE 2, CHLOROPLASTIC"/>
    <property type="match status" value="1"/>
</dbReference>
<keyword evidence="5" id="KW-1185">Reference proteome</keyword>
<protein>
    <recommendedName>
        <fullName evidence="3">N-acetyltransferase domain-containing protein</fullName>
    </recommendedName>
</protein>
<sequence>MASLSGGGVLLPQTSISVKKDAVDVEELSALLAATGQNCLRFPVLRADGSLAEPVDTSKLRLALQHSTVVVSIHLRGPIPGGDYMLREEREQQEETRKNTAFSLRLGRARAFPSLIAFGRAISDHSLTASIHDMAVAPSLQRQGIGRRVLERLLRELGRRGISDISALTTTEQRPFFAACGFGDDELNSTTMLYTRGSLSADNNSMEFGRKRLLVPVALKSVHVHN</sequence>
<evidence type="ECO:0000259" key="3">
    <source>
        <dbReference type="PROSITE" id="PS51186"/>
    </source>
</evidence>
<dbReference type="EMBL" id="CM035429">
    <property type="protein sequence ID" value="KAH7299732.1"/>
    <property type="molecule type" value="Genomic_DNA"/>
</dbReference>
<keyword evidence="1" id="KW-0808">Transferase</keyword>
<keyword evidence="2" id="KW-0012">Acyltransferase</keyword>
<dbReference type="InterPro" id="IPR016181">
    <property type="entry name" value="Acyl_CoA_acyltransferase"/>
</dbReference>
<evidence type="ECO:0000256" key="2">
    <source>
        <dbReference type="ARBA" id="ARBA00023315"/>
    </source>
</evidence>
<dbReference type="Gene3D" id="3.40.630.30">
    <property type="match status" value="1"/>
</dbReference>
<dbReference type="OrthoDB" id="2744543at2759"/>
<accession>A0A8T2RTF4</accession>
<dbReference type="InterPro" id="IPR045039">
    <property type="entry name" value="NSI-like"/>
</dbReference>
<dbReference type="PROSITE" id="PS51186">
    <property type="entry name" value="GNAT"/>
    <property type="match status" value="1"/>
</dbReference>
<dbReference type="Proteomes" id="UP000825935">
    <property type="component" value="Chromosome 24"/>
</dbReference>
<dbReference type="GO" id="GO:0008080">
    <property type="term" value="F:N-acetyltransferase activity"/>
    <property type="evidence" value="ECO:0007669"/>
    <property type="project" value="InterPro"/>
</dbReference>
<dbReference type="GO" id="GO:0005737">
    <property type="term" value="C:cytoplasm"/>
    <property type="evidence" value="ECO:0007669"/>
    <property type="project" value="TreeGrafter"/>
</dbReference>
<evidence type="ECO:0000256" key="1">
    <source>
        <dbReference type="ARBA" id="ARBA00022679"/>
    </source>
</evidence>
<organism evidence="4 5">
    <name type="scientific">Ceratopteris richardii</name>
    <name type="common">Triangle waterfern</name>
    <dbReference type="NCBI Taxonomy" id="49495"/>
    <lineage>
        <taxon>Eukaryota</taxon>
        <taxon>Viridiplantae</taxon>
        <taxon>Streptophyta</taxon>
        <taxon>Embryophyta</taxon>
        <taxon>Tracheophyta</taxon>
        <taxon>Polypodiopsida</taxon>
        <taxon>Polypodiidae</taxon>
        <taxon>Polypodiales</taxon>
        <taxon>Pteridineae</taxon>
        <taxon>Pteridaceae</taxon>
        <taxon>Parkerioideae</taxon>
        <taxon>Ceratopteris</taxon>
    </lineage>
</organism>
<dbReference type="Pfam" id="PF00583">
    <property type="entry name" value="Acetyltransf_1"/>
    <property type="match status" value="1"/>
</dbReference>